<dbReference type="Proteomes" id="UP000030645">
    <property type="component" value="Unassembled WGS sequence"/>
</dbReference>
<name>W9RQY8_9ROSA</name>
<accession>W9RQY8</accession>
<gene>
    <name evidence="1" type="ORF">L484_011023</name>
</gene>
<reference evidence="2" key="1">
    <citation type="submission" date="2013-01" db="EMBL/GenBank/DDBJ databases">
        <title>Draft Genome Sequence of a Mulberry Tree, Morus notabilis C.K. Schneid.</title>
        <authorList>
            <person name="He N."/>
            <person name="Zhao S."/>
        </authorList>
    </citation>
    <scope>NUCLEOTIDE SEQUENCE</scope>
</reference>
<keyword evidence="2" id="KW-1185">Reference proteome</keyword>
<evidence type="ECO:0000313" key="2">
    <source>
        <dbReference type="Proteomes" id="UP000030645"/>
    </source>
</evidence>
<dbReference type="EMBL" id="KE345428">
    <property type="protein sequence ID" value="EXC04043.1"/>
    <property type="molecule type" value="Genomic_DNA"/>
</dbReference>
<organism evidence="1 2">
    <name type="scientific">Morus notabilis</name>
    <dbReference type="NCBI Taxonomy" id="981085"/>
    <lineage>
        <taxon>Eukaryota</taxon>
        <taxon>Viridiplantae</taxon>
        <taxon>Streptophyta</taxon>
        <taxon>Embryophyta</taxon>
        <taxon>Tracheophyta</taxon>
        <taxon>Spermatophyta</taxon>
        <taxon>Magnoliopsida</taxon>
        <taxon>eudicotyledons</taxon>
        <taxon>Gunneridae</taxon>
        <taxon>Pentapetalae</taxon>
        <taxon>rosids</taxon>
        <taxon>fabids</taxon>
        <taxon>Rosales</taxon>
        <taxon>Moraceae</taxon>
        <taxon>Moreae</taxon>
        <taxon>Morus</taxon>
    </lineage>
</organism>
<protein>
    <submittedName>
        <fullName evidence="1">Uncharacterized protein</fullName>
    </submittedName>
</protein>
<dbReference type="AlphaFoldDB" id="W9RQY8"/>
<sequence>MGNGSQIPTGVGFGVIGNDRGRAFSHYLGEHGRQDGTTIWRIWSSRHHVASSPVQGLSPLGLNTCVHPCASSVFTVDPVNV</sequence>
<proteinExistence type="predicted"/>
<evidence type="ECO:0000313" key="1">
    <source>
        <dbReference type="EMBL" id="EXC04043.1"/>
    </source>
</evidence>